<feature type="repeat" description="TPR" evidence="3">
    <location>
        <begin position="56"/>
        <end position="89"/>
    </location>
</feature>
<evidence type="ECO:0000256" key="1">
    <source>
        <dbReference type="ARBA" id="ARBA00022737"/>
    </source>
</evidence>
<sequence length="438" mass="48398">MKRTLRIAALGLAAVLAFAACSNPHLAGGKLHFDQKRFEKAEENFQLAVDKDPKNGEAYMWLAMAQAELDKPEEAAANFDKAAELTPRIAQDVVDNRDHYYADRYNSGQTYDKNAKGLKEDGDEAGAEKEFRNALRDFKKAVIYKSDSPQAWMNIGATYFNLGKIDSALTVFDQVHSMAPDDDDLNVVLHEVYKSQGNQAFNQALEAKSTDKEGAKKLFEGALSFYSQAAGLDPNDLDLTQNRAAVAWELSDLDDTRKDELRASAASDYEHVLASEPKNTDVLQNLSMLESGRGNNEAALDYATRLVDVDPKQGMFHIIQGRAQGALNNKNAMLGDLLVGQALESGMDVPPSQARAQADAGGPKSDILRQYREAGEPEQIRIYKDSGGSQYTIWFYWTRGRAYCYQEDGKELYAKKFEKVEEAEPMTEEGGSEGPGGN</sequence>
<dbReference type="AlphaFoldDB" id="A0A956M181"/>
<dbReference type="InterPro" id="IPR011990">
    <property type="entry name" value="TPR-like_helical_dom_sf"/>
</dbReference>
<name>A0A956M181_UNCEI</name>
<organism evidence="5 6">
    <name type="scientific">Eiseniibacteriota bacterium</name>
    <dbReference type="NCBI Taxonomy" id="2212470"/>
    <lineage>
        <taxon>Bacteria</taxon>
        <taxon>Candidatus Eiseniibacteriota</taxon>
    </lineage>
</organism>
<comment type="caution">
    <text evidence="5">The sequence shown here is derived from an EMBL/GenBank/DDBJ whole genome shotgun (WGS) entry which is preliminary data.</text>
</comment>
<dbReference type="Proteomes" id="UP000697710">
    <property type="component" value="Unassembled WGS sequence"/>
</dbReference>
<dbReference type="PANTHER" id="PTHR45586:SF1">
    <property type="entry name" value="LIPOPOLYSACCHARIDE ASSEMBLY PROTEIN B"/>
    <property type="match status" value="1"/>
</dbReference>
<evidence type="ECO:0000313" key="5">
    <source>
        <dbReference type="EMBL" id="MCA9728702.1"/>
    </source>
</evidence>
<dbReference type="SMART" id="SM00028">
    <property type="entry name" value="TPR"/>
    <property type="match status" value="5"/>
</dbReference>
<gene>
    <name evidence="5" type="ORF">KC729_13515</name>
</gene>
<dbReference type="EMBL" id="JAGQHR010000453">
    <property type="protein sequence ID" value="MCA9728702.1"/>
    <property type="molecule type" value="Genomic_DNA"/>
</dbReference>
<feature type="repeat" description="TPR" evidence="3">
    <location>
        <begin position="22"/>
        <end position="55"/>
    </location>
</feature>
<dbReference type="Pfam" id="PF13432">
    <property type="entry name" value="TPR_16"/>
    <property type="match status" value="2"/>
</dbReference>
<dbReference type="InterPro" id="IPR051012">
    <property type="entry name" value="CellSynth/LPSAsmb/PSIAsmb"/>
</dbReference>
<proteinExistence type="predicted"/>
<dbReference type="PROSITE" id="PS50293">
    <property type="entry name" value="TPR_REGION"/>
    <property type="match status" value="1"/>
</dbReference>
<keyword evidence="1" id="KW-0677">Repeat</keyword>
<reference evidence="5" key="2">
    <citation type="journal article" date="2021" name="Microbiome">
        <title>Successional dynamics and alternative stable states in a saline activated sludge microbial community over 9 years.</title>
        <authorList>
            <person name="Wang Y."/>
            <person name="Ye J."/>
            <person name="Ju F."/>
            <person name="Liu L."/>
            <person name="Boyd J.A."/>
            <person name="Deng Y."/>
            <person name="Parks D.H."/>
            <person name="Jiang X."/>
            <person name="Yin X."/>
            <person name="Woodcroft B.J."/>
            <person name="Tyson G.W."/>
            <person name="Hugenholtz P."/>
            <person name="Polz M.F."/>
            <person name="Zhang T."/>
        </authorList>
    </citation>
    <scope>NUCLEOTIDE SEQUENCE</scope>
    <source>
        <strain evidence="5">HKST-UBA01</strain>
    </source>
</reference>
<dbReference type="Gene3D" id="1.25.40.10">
    <property type="entry name" value="Tetratricopeptide repeat domain"/>
    <property type="match status" value="3"/>
</dbReference>
<evidence type="ECO:0000313" key="6">
    <source>
        <dbReference type="Proteomes" id="UP000697710"/>
    </source>
</evidence>
<feature type="signal peptide" evidence="4">
    <location>
        <begin position="1"/>
        <end position="27"/>
    </location>
</feature>
<keyword evidence="4" id="KW-0732">Signal</keyword>
<protein>
    <submittedName>
        <fullName evidence="5">Tetratricopeptide repeat protein</fullName>
    </submittedName>
</protein>
<dbReference type="PROSITE" id="PS51257">
    <property type="entry name" value="PROKAR_LIPOPROTEIN"/>
    <property type="match status" value="1"/>
</dbReference>
<dbReference type="PANTHER" id="PTHR45586">
    <property type="entry name" value="TPR REPEAT-CONTAINING PROTEIN PA4667"/>
    <property type="match status" value="1"/>
</dbReference>
<evidence type="ECO:0000256" key="3">
    <source>
        <dbReference type="PROSITE-ProRule" id="PRU00339"/>
    </source>
</evidence>
<accession>A0A956M181</accession>
<feature type="repeat" description="TPR" evidence="3">
    <location>
        <begin position="149"/>
        <end position="182"/>
    </location>
</feature>
<keyword evidence="2 3" id="KW-0802">TPR repeat</keyword>
<feature type="chain" id="PRO_5037490794" evidence="4">
    <location>
        <begin position="28"/>
        <end position="438"/>
    </location>
</feature>
<dbReference type="PROSITE" id="PS50005">
    <property type="entry name" value="TPR"/>
    <property type="match status" value="3"/>
</dbReference>
<reference evidence="5" key="1">
    <citation type="submission" date="2020-04" db="EMBL/GenBank/DDBJ databases">
        <authorList>
            <person name="Zhang T."/>
        </authorList>
    </citation>
    <scope>NUCLEOTIDE SEQUENCE</scope>
    <source>
        <strain evidence="5">HKST-UBA01</strain>
    </source>
</reference>
<dbReference type="InterPro" id="IPR019734">
    <property type="entry name" value="TPR_rpt"/>
</dbReference>
<dbReference type="SUPFAM" id="SSF48452">
    <property type="entry name" value="TPR-like"/>
    <property type="match status" value="2"/>
</dbReference>
<evidence type="ECO:0000256" key="2">
    <source>
        <dbReference type="ARBA" id="ARBA00022803"/>
    </source>
</evidence>
<evidence type="ECO:0000256" key="4">
    <source>
        <dbReference type="SAM" id="SignalP"/>
    </source>
</evidence>